<evidence type="ECO:0000259" key="1">
    <source>
        <dbReference type="Pfam" id="PF01827"/>
    </source>
</evidence>
<gene>
    <name evidence="2" type="primary">Cnig_chr_V.g21371</name>
    <name evidence="2" type="ORF">B9Z55_021371</name>
</gene>
<comment type="caution">
    <text evidence="2">The sequence shown here is derived from an EMBL/GenBank/DDBJ whole genome shotgun (WGS) entry which is preliminary data.</text>
</comment>
<accession>A0A2G5TRU5</accession>
<dbReference type="Pfam" id="PF01827">
    <property type="entry name" value="FTH"/>
    <property type="match status" value="1"/>
</dbReference>
<dbReference type="PANTHER" id="PTHR23015:SF4">
    <property type="entry name" value="DUF38 DOMAIN-CONTAINING PROTEIN-RELATED"/>
    <property type="match status" value="1"/>
</dbReference>
<evidence type="ECO:0000313" key="2">
    <source>
        <dbReference type="EMBL" id="PIC29972.1"/>
    </source>
</evidence>
<protein>
    <recommendedName>
        <fullName evidence="1">DUF38 domain-containing protein</fullName>
    </recommendedName>
</protein>
<keyword evidence="3" id="KW-1185">Reference proteome</keyword>
<evidence type="ECO:0000313" key="3">
    <source>
        <dbReference type="Proteomes" id="UP000230233"/>
    </source>
</evidence>
<dbReference type="EMBL" id="PDUG01000005">
    <property type="protein sequence ID" value="PIC29972.1"/>
    <property type="molecule type" value="Genomic_DNA"/>
</dbReference>
<dbReference type="Proteomes" id="UP000230233">
    <property type="component" value="Chromosome V"/>
</dbReference>
<name>A0A2G5TRU5_9PELO</name>
<sequence length="148" mass="17474">MEIEIDEIVKTEQWKKAERMHCGFYVLNLNVEGICHFSSCYIRTNSITAQELDFLRKTYTSSSNYKNSSFKLLSFNEIEELGTLWDPTAFFDSDSSWFFRMKNSDERILHIEIHECHPEYLARKIVNFEEIPSSWVSPGAIVHDYNEN</sequence>
<proteinExistence type="predicted"/>
<reference evidence="3" key="1">
    <citation type="submission" date="2017-10" db="EMBL/GenBank/DDBJ databases">
        <title>Rapid genome shrinkage in a self-fertile nematode reveals novel sperm competition proteins.</title>
        <authorList>
            <person name="Yin D."/>
            <person name="Schwarz E.M."/>
            <person name="Thomas C.G."/>
            <person name="Felde R.L."/>
            <person name="Korf I.F."/>
            <person name="Cutter A.D."/>
            <person name="Schartner C.M."/>
            <person name="Ralston E.J."/>
            <person name="Meyer B.J."/>
            <person name="Haag E.S."/>
        </authorList>
    </citation>
    <scope>NUCLEOTIDE SEQUENCE [LARGE SCALE GENOMIC DNA]</scope>
    <source>
        <strain evidence="3">JU1422</strain>
    </source>
</reference>
<dbReference type="PANTHER" id="PTHR23015">
    <property type="entry name" value="UNCHARACTERIZED C.ELEGANS PROTEIN"/>
    <property type="match status" value="1"/>
</dbReference>
<feature type="domain" description="DUF38" evidence="1">
    <location>
        <begin position="3"/>
        <end position="80"/>
    </location>
</feature>
<organism evidence="2 3">
    <name type="scientific">Caenorhabditis nigoni</name>
    <dbReference type="NCBI Taxonomy" id="1611254"/>
    <lineage>
        <taxon>Eukaryota</taxon>
        <taxon>Metazoa</taxon>
        <taxon>Ecdysozoa</taxon>
        <taxon>Nematoda</taxon>
        <taxon>Chromadorea</taxon>
        <taxon>Rhabditida</taxon>
        <taxon>Rhabditina</taxon>
        <taxon>Rhabditomorpha</taxon>
        <taxon>Rhabditoidea</taxon>
        <taxon>Rhabditidae</taxon>
        <taxon>Peloderinae</taxon>
        <taxon>Caenorhabditis</taxon>
    </lineage>
</organism>
<dbReference type="InterPro" id="IPR002900">
    <property type="entry name" value="DUF38/FTH_CAE_spp"/>
</dbReference>
<dbReference type="InterPro" id="IPR040161">
    <property type="entry name" value="FB224"/>
</dbReference>
<dbReference type="AlphaFoldDB" id="A0A2G5TRU5"/>
<dbReference type="GO" id="GO:0045087">
    <property type="term" value="P:innate immune response"/>
    <property type="evidence" value="ECO:0007669"/>
    <property type="project" value="TreeGrafter"/>
</dbReference>